<dbReference type="RefSeq" id="WP_151892747.1">
    <property type="nucleotide sequence ID" value="NZ_BKCF01000001.1"/>
</dbReference>
<evidence type="ECO:0000259" key="3">
    <source>
        <dbReference type="Pfam" id="PF18962"/>
    </source>
</evidence>
<dbReference type="OrthoDB" id="1433593at2"/>
<organism evidence="4 5">
    <name type="scientific">Patiriisocius marinistellae</name>
    <dbReference type="NCBI Taxonomy" id="2494560"/>
    <lineage>
        <taxon>Bacteria</taxon>
        <taxon>Pseudomonadati</taxon>
        <taxon>Bacteroidota</taxon>
        <taxon>Flavobacteriia</taxon>
        <taxon>Flavobacteriales</taxon>
        <taxon>Flavobacteriaceae</taxon>
        <taxon>Patiriisocius</taxon>
    </lineage>
</organism>
<accession>A0A5J4FUI5</accession>
<comment type="caution">
    <text evidence="4">The sequence shown here is derived from an EMBL/GenBank/DDBJ whole genome shotgun (WGS) entry which is preliminary data.</text>
</comment>
<evidence type="ECO:0000256" key="2">
    <source>
        <dbReference type="SAM" id="SignalP"/>
    </source>
</evidence>
<gene>
    <name evidence="4" type="ORF">ULMS_03160</name>
</gene>
<dbReference type="NCBIfam" id="TIGR04183">
    <property type="entry name" value="Por_Secre_tail"/>
    <property type="match status" value="1"/>
</dbReference>
<feature type="signal peptide" evidence="2">
    <location>
        <begin position="1"/>
        <end position="18"/>
    </location>
</feature>
<proteinExistence type="predicted"/>
<dbReference type="Pfam" id="PF18962">
    <property type="entry name" value="Por_Secre_tail"/>
    <property type="match status" value="1"/>
</dbReference>
<protein>
    <recommendedName>
        <fullName evidence="3">Secretion system C-terminal sorting domain-containing protein</fullName>
    </recommendedName>
</protein>
<evidence type="ECO:0000256" key="1">
    <source>
        <dbReference type="ARBA" id="ARBA00022729"/>
    </source>
</evidence>
<feature type="chain" id="PRO_5023804156" description="Secretion system C-terminal sorting domain-containing protein" evidence="2">
    <location>
        <begin position="19"/>
        <end position="237"/>
    </location>
</feature>
<keyword evidence="5" id="KW-1185">Reference proteome</keyword>
<dbReference type="Proteomes" id="UP000326994">
    <property type="component" value="Unassembled WGS sequence"/>
</dbReference>
<dbReference type="AlphaFoldDB" id="A0A5J4FUI5"/>
<evidence type="ECO:0000313" key="4">
    <source>
        <dbReference type="EMBL" id="GEQ84808.1"/>
    </source>
</evidence>
<evidence type="ECO:0000313" key="5">
    <source>
        <dbReference type="Proteomes" id="UP000326994"/>
    </source>
</evidence>
<sequence>MKKIIFLLICIISFNAYAQDSRLIDTDTWYIEKITLEGEDYLSPLYGLPLNGISSFTENPNEFLFSYCDGFSTTITYSSDTAFELPVEDPIILLGMCTVQAEVTFDSRFQTIYYDNGNYNGPFTYEINEMGSEKELIVTNSAGDKAYYNTIALSIDENSFANVTIYPNPAKDILTISTTNIENSTVTIYNILGKEVMNAAIDTASQQLNIEHLNAGIYLMNVVAINGKQQTLKFIKE</sequence>
<dbReference type="EMBL" id="BKCF01000001">
    <property type="protein sequence ID" value="GEQ84808.1"/>
    <property type="molecule type" value="Genomic_DNA"/>
</dbReference>
<dbReference type="InterPro" id="IPR026444">
    <property type="entry name" value="Secre_tail"/>
</dbReference>
<feature type="domain" description="Secretion system C-terminal sorting" evidence="3">
    <location>
        <begin position="165"/>
        <end position="233"/>
    </location>
</feature>
<name>A0A5J4FUI5_9FLAO</name>
<reference evidence="4 5" key="1">
    <citation type="submission" date="2019-08" db="EMBL/GenBank/DDBJ databases">
        <title>Ulvibacter marinistellae sp. nov., isolated from a starfish, Patiria pectinifera.</title>
        <authorList>
            <person name="Kawano K."/>
            <person name="Ushijima N."/>
            <person name="Kihara M."/>
            <person name="Itoh H."/>
        </authorList>
    </citation>
    <scope>NUCLEOTIDE SEQUENCE [LARGE SCALE GENOMIC DNA]</scope>
    <source>
        <strain evidence="4 5">KK4</strain>
    </source>
</reference>
<keyword evidence="1 2" id="KW-0732">Signal</keyword>